<reference evidence="2 3" key="1">
    <citation type="submission" date="2015-03" db="EMBL/GenBank/DDBJ databases">
        <authorList>
            <person name="Hassan Y.I."/>
            <person name="Lepp D."/>
            <person name="Zhou T."/>
        </authorList>
    </citation>
    <scope>NUCLEOTIDE SEQUENCE [LARGE SCALE GENOMIC DNA]</scope>
    <source>
        <strain evidence="2 3">GH2-10</strain>
    </source>
</reference>
<keyword evidence="3" id="KW-1185">Reference proteome</keyword>
<gene>
    <name evidence="2" type="ORF">VW35_05950</name>
</gene>
<evidence type="ECO:0000256" key="1">
    <source>
        <dbReference type="SAM" id="MobiDB-lite"/>
    </source>
</evidence>
<name>A0A0F5LCR6_9HYPH</name>
<evidence type="ECO:0000313" key="3">
    <source>
        <dbReference type="Proteomes" id="UP000033514"/>
    </source>
</evidence>
<dbReference type="EMBL" id="LAJG01000014">
    <property type="protein sequence ID" value="KKB79999.1"/>
    <property type="molecule type" value="Genomic_DNA"/>
</dbReference>
<proteinExistence type="predicted"/>
<dbReference type="RefSeq" id="WP_046142063.1">
    <property type="nucleotide sequence ID" value="NZ_LAJG01000014.1"/>
</dbReference>
<sequence length="284" mass="29298">MKIDRRLSNGLAWAGALLVVGIPAADYLSAAFAGPSNASLAVVDAAAEPVVQTAAVDPKPTAAAPKPSAPVPQTRPEITTASTGTAVDAFVQSGKPLPSYITGGESTAKPAAVAKPATTAWQATTPSPTTPAAPATQPATAATPSPVTLASTPPATEQVAALPPTREAPIPMPLSMRPRPVTVPLATNQPALIVDEAALPSAPVIQPQDQIITSDDLQDWESGPLSDFLARRGQQSSATYNVQQAPPPEPVYNEGGIWLDQVPSGDRAIRRLPSNDDEVYYLPF</sequence>
<feature type="compositionally biased region" description="Low complexity" evidence="1">
    <location>
        <begin position="57"/>
        <end position="66"/>
    </location>
</feature>
<dbReference type="AlphaFoldDB" id="A0A0F5LCR6"/>
<dbReference type="PATRIC" id="fig|361041.3.peg.510"/>
<evidence type="ECO:0000313" key="2">
    <source>
        <dbReference type="EMBL" id="KKB79999.1"/>
    </source>
</evidence>
<dbReference type="Proteomes" id="UP000033514">
    <property type="component" value="Unassembled WGS sequence"/>
</dbReference>
<organism evidence="2 3">
    <name type="scientific">Devosia soli</name>
    <dbReference type="NCBI Taxonomy" id="361041"/>
    <lineage>
        <taxon>Bacteria</taxon>
        <taxon>Pseudomonadati</taxon>
        <taxon>Pseudomonadota</taxon>
        <taxon>Alphaproteobacteria</taxon>
        <taxon>Hyphomicrobiales</taxon>
        <taxon>Devosiaceae</taxon>
        <taxon>Devosia</taxon>
    </lineage>
</organism>
<dbReference type="OrthoDB" id="7950406at2"/>
<comment type="caution">
    <text evidence="2">The sequence shown here is derived from an EMBL/GenBank/DDBJ whole genome shotgun (WGS) entry which is preliminary data.</text>
</comment>
<feature type="compositionally biased region" description="Low complexity" evidence="1">
    <location>
        <begin position="119"/>
        <end position="156"/>
    </location>
</feature>
<feature type="region of interest" description="Disordered" evidence="1">
    <location>
        <begin position="119"/>
        <end position="173"/>
    </location>
</feature>
<accession>A0A0F5LCR6</accession>
<protein>
    <submittedName>
        <fullName evidence="2">Uncharacterized protein</fullName>
    </submittedName>
</protein>
<dbReference type="STRING" id="361041.VW35_05950"/>
<feature type="region of interest" description="Disordered" evidence="1">
    <location>
        <begin position="57"/>
        <end position="76"/>
    </location>
</feature>